<name>L1JNI1_GUITC</name>
<dbReference type="SMART" id="SM00248">
    <property type="entry name" value="ANK"/>
    <property type="match status" value="2"/>
</dbReference>
<dbReference type="PANTHER" id="PTHR22677">
    <property type="entry name" value="ANKYRIN REPEAT DOMAIN-CONTAINING PROTEIN 60"/>
    <property type="match status" value="1"/>
</dbReference>
<gene>
    <name evidence="2" type="ORF">GUITHDRAFT_41742</name>
</gene>
<dbReference type="InterPro" id="IPR036770">
    <property type="entry name" value="Ankyrin_rpt-contain_sf"/>
</dbReference>
<organism evidence="2">
    <name type="scientific">Guillardia theta (strain CCMP2712)</name>
    <name type="common">Cryptophyte</name>
    <dbReference type="NCBI Taxonomy" id="905079"/>
    <lineage>
        <taxon>Eukaryota</taxon>
        <taxon>Cryptophyceae</taxon>
        <taxon>Pyrenomonadales</taxon>
        <taxon>Geminigeraceae</taxon>
        <taxon>Guillardia</taxon>
    </lineage>
</organism>
<feature type="non-terminal residue" evidence="2">
    <location>
        <position position="1"/>
    </location>
</feature>
<dbReference type="STRING" id="905079.L1JNI1"/>
<evidence type="ECO:0000313" key="2">
    <source>
        <dbReference type="EMBL" id="EKX50012.1"/>
    </source>
</evidence>
<sequence>YGRTALHFAAWNGNLKMVRLLVASGSPLNAKTIDGKRAIRCAADRNHADVVNYLLTTDLGLKRSD</sequence>
<dbReference type="PaxDb" id="55529-EKX50012"/>
<feature type="repeat" description="ANK" evidence="1">
    <location>
        <begin position="1"/>
        <end position="33"/>
    </location>
</feature>
<dbReference type="GeneID" id="17306736"/>
<proteinExistence type="predicted"/>
<dbReference type="EnsemblProtists" id="EKX50012">
    <property type="protein sequence ID" value="EKX50012"/>
    <property type="gene ID" value="GUITHDRAFT_41742"/>
</dbReference>
<accession>L1JNI1</accession>
<dbReference type="PROSITE" id="PS50088">
    <property type="entry name" value="ANK_REPEAT"/>
    <property type="match status" value="1"/>
</dbReference>
<dbReference type="EMBL" id="JH992980">
    <property type="protein sequence ID" value="EKX50012.1"/>
    <property type="molecule type" value="Genomic_DNA"/>
</dbReference>
<dbReference type="InterPro" id="IPR002110">
    <property type="entry name" value="Ankyrin_rpt"/>
</dbReference>
<keyword evidence="4" id="KW-1185">Reference proteome</keyword>
<dbReference type="KEGG" id="gtt:GUITHDRAFT_41742"/>
<feature type="non-terminal residue" evidence="2">
    <location>
        <position position="65"/>
    </location>
</feature>
<evidence type="ECO:0000313" key="3">
    <source>
        <dbReference type="EnsemblProtists" id="EKX50012"/>
    </source>
</evidence>
<dbReference type="PANTHER" id="PTHR22677:SF4">
    <property type="entry name" value="USHER SYNDROME TYPE-1G PROTEIN-LIKE PROTEIN"/>
    <property type="match status" value="1"/>
</dbReference>
<dbReference type="InterPro" id="IPR039323">
    <property type="entry name" value="ANKRD_45/46/60"/>
</dbReference>
<dbReference type="HOGENOM" id="CLU_2856820_0_0_1"/>
<reference evidence="4" key="2">
    <citation type="submission" date="2012-11" db="EMBL/GenBank/DDBJ databases">
        <authorList>
            <person name="Kuo A."/>
            <person name="Curtis B.A."/>
            <person name="Tanifuji G."/>
            <person name="Burki F."/>
            <person name="Gruber A."/>
            <person name="Irimia M."/>
            <person name="Maruyama S."/>
            <person name="Arias M.C."/>
            <person name="Ball S.G."/>
            <person name="Gile G.H."/>
            <person name="Hirakawa Y."/>
            <person name="Hopkins J.F."/>
            <person name="Rensing S.A."/>
            <person name="Schmutz J."/>
            <person name="Symeonidi A."/>
            <person name="Elias M."/>
            <person name="Eveleigh R.J."/>
            <person name="Herman E.K."/>
            <person name="Klute M.J."/>
            <person name="Nakayama T."/>
            <person name="Obornik M."/>
            <person name="Reyes-Prieto A."/>
            <person name="Armbrust E.V."/>
            <person name="Aves S.J."/>
            <person name="Beiko R.G."/>
            <person name="Coutinho P."/>
            <person name="Dacks J.B."/>
            <person name="Durnford D.G."/>
            <person name="Fast N.M."/>
            <person name="Green B.R."/>
            <person name="Grisdale C."/>
            <person name="Hempe F."/>
            <person name="Henrissat B."/>
            <person name="Hoppner M.P."/>
            <person name="Ishida K.-I."/>
            <person name="Kim E."/>
            <person name="Koreny L."/>
            <person name="Kroth P.G."/>
            <person name="Liu Y."/>
            <person name="Malik S.-B."/>
            <person name="Maier U.G."/>
            <person name="McRose D."/>
            <person name="Mock T."/>
            <person name="Neilson J.A."/>
            <person name="Onodera N.T."/>
            <person name="Poole A.M."/>
            <person name="Pritham E.J."/>
            <person name="Richards T.A."/>
            <person name="Rocap G."/>
            <person name="Roy S.W."/>
            <person name="Sarai C."/>
            <person name="Schaack S."/>
            <person name="Shirato S."/>
            <person name="Slamovits C.H."/>
            <person name="Spencer D.F."/>
            <person name="Suzuki S."/>
            <person name="Worden A.Z."/>
            <person name="Zauner S."/>
            <person name="Barry K."/>
            <person name="Bell C."/>
            <person name="Bharti A.K."/>
            <person name="Crow J.A."/>
            <person name="Grimwood J."/>
            <person name="Kramer R."/>
            <person name="Lindquist E."/>
            <person name="Lucas S."/>
            <person name="Salamov A."/>
            <person name="McFadden G.I."/>
            <person name="Lane C.E."/>
            <person name="Keeling P.J."/>
            <person name="Gray M.W."/>
            <person name="Grigoriev I.V."/>
            <person name="Archibald J.M."/>
        </authorList>
    </citation>
    <scope>NUCLEOTIDE SEQUENCE</scope>
    <source>
        <strain evidence="4">CCMP2712</strain>
    </source>
</reference>
<dbReference type="OrthoDB" id="6156898at2759"/>
<dbReference type="PROSITE" id="PS50297">
    <property type="entry name" value="ANK_REP_REGION"/>
    <property type="match status" value="1"/>
</dbReference>
<evidence type="ECO:0000313" key="4">
    <source>
        <dbReference type="Proteomes" id="UP000011087"/>
    </source>
</evidence>
<dbReference type="Gene3D" id="1.25.40.20">
    <property type="entry name" value="Ankyrin repeat-containing domain"/>
    <property type="match status" value="1"/>
</dbReference>
<evidence type="ECO:0000256" key="1">
    <source>
        <dbReference type="PROSITE-ProRule" id="PRU00023"/>
    </source>
</evidence>
<dbReference type="Proteomes" id="UP000011087">
    <property type="component" value="Unassembled WGS sequence"/>
</dbReference>
<dbReference type="AlphaFoldDB" id="L1JNI1"/>
<reference evidence="2 4" key="1">
    <citation type="journal article" date="2012" name="Nature">
        <title>Algal genomes reveal evolutionary mosaicism and the fate of nucleomorphs.</title>
        <authorList>
            <consortium name="DOE Joint Genome Institute"/>
            <person name="Curtis B.A."/>
            <person name="Tanifuji G."/>
            <person name="Burki F."/>
            <person name="Gruber A."/>
            <person name="Irimia M."/>
            <person name="Maruyama S."/>
            <person name="Arias M.C."/>
            <person name="Ball S.G."/>
            <person name="Gile G.H."/>
            <person name="Hirakawa Y."/>
            <person name="Hopkins J.F."/>
            <person name="Kuo A."/>
            <person name="Rensing S.A."/>
            <person name="Schmutz J."/>
            <person name="Symeonidi A."/>
            <person name="Elias M."/>
            <person name="Eveleigh R.J."/>
            <person name="Herman E.K."/>
            <person name="Klute M.J."/>
            <person name="Nakayama T."/>
            <person name="Obornik M."/>
            <person name="Reyes-Prieto A."/>
            <person name="Armbrust E.V."/>
            <person name="Aves S.J."/>
            <person name="Beiko R.G."/>
            <person name="Coutinho P."/>
            <person name="Dacks J.B."/>
            <person name="Durnford D.G."/>
            <person name="Fast N.M."/>
            <person name="Green B.R."/>
            <person name="Grisdale C.J."/>
            <person name="Hempel F."/>
            <person name="Henrissat B."/>
            <person name="Hoppner M.P."/>
            <person name="Ishida K."/>
            <person name="Kim E."/>
            <person name="Koreny L."/>
            <person name="Kroth P.G."/>
            <person name="Liu Y."/>
            <person name="Malik S.B."/>
            <person name="Maier U.G."/>
            <person name="McRose D."/>
            <person name="Mock T."/>
            <person name="Neilson J.A."/>
            <person name="Onodera N.T."/>
            <person name="Poole A.M."/>
            <person name="Pritham E.J."/>
            <person name="Richards T.A."/>
            <person name="Rocap G."/>
            <person name="Roy S.W."/>
            <person name="Sarai C."/>
            <person name="Schaack S."/>
            <person name="Shirato S."/>
            <person name="Slamovits C.H."/>
            <person name="Spencer D.F."/>
            <person name="Suzuki S."/>
            <person name="Worden A.Z."/>
            <person name="Zauner S."/>
            <person name="Barry K."/>
            <person name="Bell C."/>
            <person name="Bharti A.K."/>
            <person name="Crow J.A."/>
            <person name="Grimwood J."/>
            <person name="Kramer R."/>
            <person name="Lindquist E."/>
            <person name="Lucas S."/>
            <person name="Salamov A."/>
            <person name="McFadden G.I."/>
            <person name="Lane C.E."/>
            <person name="Keeling P.J."/>
            <person name="Gray M.W."/>
            <person name="Grigoriev I.V."/>
            <person name="Archibald J.M."/>
        </authorList>
    </citation>
    <scope>NUCLEOTIDE SEQUENCE</scope>
    <source>
        <strain evidence="2 4">CCMP2712</strain>
    </source>
</reference>
<dbReference type="Pfam" id="PF12796">
    <property type="entry name" value="Ank_2"/>
    <property type="match status" value="1"/>
</dbReference>
<keyword evidence="1" id="KW-0040">ANK repeat</keyword>
<dbReference type="RefSeq" id="XP_005836992.1">
    <property type="nucleotide sequence ID" value="XM_005836935.1"/>
</dbReference>
<reference evidence="3" key="3">
    <citation type="submission" date="2016-03" db="UniProtKB">
        <authorList>
            <consortium name="EnsemblProtists"/>
        </authorList>
    </citation>
    <scope>IDENTIFICATION</scope>
</reference>
<dbReference type="SUPFAM" id="SSF48403">
    <property type="entry name" value="Ankyrin repeat"/>
    <property type="match status" value="1"/>
</dbReference>
<protein>
    <submittedName>
        <fullName evidence="2 3">Uncharacterized protein</fullName>
    </submittedName>
</protein>